<keyword evidence="12" id="KW-0732">Signal</keyword>
<feature type="binding site" evidence="9">
    <location>
        <position position="288"/>
    </location>
    <ligand>
        <name>Ca(2+)</name>
        <dbReference type="ChEBI" id="CHEBI:29108"/>
        <label>2</label>
    </ligand>
</feature>
<dbReference type="PANTHER" id="PTHR31356">
    <property type="entry name" value="THYLAKOID LUMENAL 29 KDA PROTEIN, CHLOROPLASTIC-RELATED"/>
    <property type="match status" value="1"/>
</dbReference>
<feature type="site" description="Transition state stabilizer" evidence="10">
    <location>
        <position position="130"/>
    </location>
</feature>
<feature type="active site" description="Proton acceptor" evidence="8">
    <location>
        <position position="134"/>
    </location>
</feature>
<dbReference type="Gene3D" id="1.10.420.10">
    <property type="entry name" value="Peroxidase, domain 2"/>
    <property type="match status" value="1"/>
</dbReference>
<dbReference type="InterPro" id="IPR001621">
    <property type="entry name" value="Ligninase"/>
</dbReference>
<dbReference type="GO" id="GO:0020037">
    <property type="term" value="F:heme binding"/>
    <property type="evidence" value="ECO:0007669"/>
    <property type="project" value="UniProtKB-UniRule"/>
</dbReference>
<dbReference type="EC" id="1.11.1.-" evidence="12"/>
<dbReference type="EMBL" id="JAHFXF010000048">
    <property type="protein sequence ID" value="KAG9698708.1"/>
    <property type="molecule type" value="Genomic_DNA"/>
</dbReference>
<keyword evidence="11" id="KW-1015">Disulfide bond</keyword>
<dbReference type="InterPro" id="IPR019794">
    <property type="entry name" value="Peroxidases_AS"/>
</dbReference>
<evidence type="ECO:0000256" key="8">
    <source>
        <dbReference type="PIRSR" id="PIRSR601621-1"/>
    </source>
</evidence>
<comment type="cofactor">
    <cofactor evidence="9">
        <name>heme b</name>
        <dbReference type="ChEBI" id="CHEBI:60344"/>
    </cofactor>
    <text evidence="9">Binds 1 heme b (iron(II)-protoporphyrin IX) group per subunit.</text>
</comment>
<gene>
    <name evidence="14" type="ORF">KCU76_g2050</name>
    <name evidence="15" type="ORF">KCU98_g484</name>
</gene>
<dbReference type="PANTHER" id="PTHR31356:SF66">
    <property type="entry name" value="CATALASE-PEROXIDASE"/>
    <property type="match status" value="1"/>
</dbReference>
<evidence type="ECO:0000259" key="13">
    <source>
        <dbReference type="PROSITE" id="PS50873"/>
    </source>
</evidence>
<evidence type="ECO:0000256" key="1">
    <source>
        <dbReference type="ARBA" id="ARBA00006089"/>
    </source>
</evidence>
<comment type="cofactor">
    <cofactor evidence="9 12">
        <name>Ca(2+)</name>
        <dbReference type="ChEBI" id="CHEBI:29108"/>
    </cofactor>
    <text evidence="9 12">Binds 2 calcium ions per subunit.</text>
</comment>
<dbReference type="InterPro" id="IPR002016">
    <property type="entry name" value="Haem_peroxidase"/>
</dbReference>
<evidence type="ECO:0000313" key="16">
    <source>
        <dbReference type="Proteomes" id="UP000729357"/>
    </source>
</evidence>
<keyword evidence="7" id="KW-0325">Glycoprotein</keyword>
<evidence type="ECO:0000256" key="3">
    <source>
        <dbReference type="ARBA" id="ARBA00022617"/>
    </source>
</evidence>
<feature type="binding site" evidence="9">
    <location>
        <position position="148"/>
    </location>
    <ligand>
        <name>Ca(2+)</name>
        <dbReference type="ChEBI" id="CHEBI:29108"/>
        <label>1</label>
    </ligand>
</feature>
<feature type="binding site" evidence="9">
    <location>
        <position position="150"/>
    </location>
    <ligand>
        <name>Ca(2+)</name>
        <dbReference type="ChEBI" id="CHEBI:29108"/>
        <label>1</label>
    </ligand>
</feature>
<proteinExistence type="inferred from homology"/>
<keyword evidence="4 9" id="KW-0479">Metal-binding</keyword>
<evidence type="ECO:0000256" key="7">
    <source>
        <dbReference type="ARBA" id="ARBA00023180"/>
    </source>
</evidence>
<dbReference type="AlphaFoldDB" id="A0A9P8EVS6"/>
<feature type="disulfide bond" evidence="11">
    <location>
        <begin position="121"/>
        <end position="209"/>
    </location>
</feature>
<dbReference type="EMBL" id="JAHFXS010000004">
    <property type="protein sequence ID" value="KAG9991189.1"/>
    <property type="molecule type" value="Genomic_DNA"/>
</dbReference>
<feature type="signal peptide" evidence="12">
    <location>
        <begin position="1"/>
        <end position="18"/>
    </location>
</feature>
<dbReference type="Gene3D" id="1.10.520.10">
    <property type="match status" value="1"/>
</dbReference>
<feature type="binding site" description="axial binding residue" evidence="9">
    <location>
        <position position="263"/>
    </location>
    <ligand>
        <name>heme b</name>
        <dbReference type="ChEBI" id="CHEBI:60344"/>
    </ligand>
    <ligandPart>
        <name>Fe</name>
        <dbReference type="ChEBI" id="CHEBI:18248"/>
    </ligandPart>
</feature>
<feature type="binding site" evidence="9">
    <location>
        <position position="264"/>
    </location>
    <ligand>
        <name>Ca(2+)</name>
        <dbReference type="ChEBI" id="CHEBI:29108"/>
        <label>2</label>
    </ligand>
</feature>
<dbReference type="InterPro" id="IPR010255">
    <property type="entry name" value="Haem_peroxidase_sf"/>
</dbReference>
<dbReference type="PRINTS" id="PR00462">
    <property type="entry name" value="LIGNINASE"/>
</dbReference>
<evidence type="ECO:0000256" key="6">
    <source>
        <dbReference type="ARBA" id="ARBA00023004"/>
    </source>
</evidence>
<sequence length="401" mass="43646">MNYKTCFAIFTLLSIVNAYPGGTTKFVEVFAEINARQSTDGSQDSKELIGDLRPQFGGPTTVVGQNIADILTGSADPESSRLWTGGLSNPGSAKCQADTCCVWRHIALDMEKVFRGASGRCTAEARGAVRLGFHDAGGWSKYTEDFGGADGSILLSGRAGLEPELDRGENRGLQLIAGVMNQWYDKYHPYGVGMADLIQMGATVAAVVCPLGPRIRSYVGRIDSSRPALQLLPDVHADAGSLISLFKNKTINTHGLVALLGAHTTSQQHFVDVSRAGDPQDSTPGVWDVKFYNETMETAPKRVFKFPSDVVISQHPDARPEWIKFADDQEHWNQDYAREYIRLSLLGVNNINNLTECSHVLPAESTKVTISDNQAALKKWLDGVDNKTISDNVEAGRKVNA</sequence>
<feature type="non-terminal residue" evidence="14">
    <location>
        <position position="401"/>
    </location>
</feature>
<evidence type="ECO:0000256" key="4">
    <source>
        <dbReference type="ARBA" id="ARBA00022723"/>
    </source>
</evidence>
<dbReference type="SUPFAM" id="SSF48113">
    <property type="entry name" value="Heme-dependent peroxidases"/>
    <property type="match status" value="1"/>
</dbReference>
<keyword evidence="6 9" id="KW-0408">Iron</keyword>
<reference evidence="14" key="1">
    <citation type="journal article" date="2021" name="J Fungi (Basel)">
        <title>Virulence traits and population genomics of the black yeast Aureobasidium melanogenum.</title>
        <authorList>
            <person name="Cernosa A."/>
            <person name="Sun X."/>
            <person name="Gostincar C."/>
            <person name="Fang C."/>
            <person name="Gunde-Cimerman N."/>
            <person name="Song Z."/>
        </authorList>
    </citation>
    <scope>NUCLEOTIDE SEQUENCE</scope>
    <source>
        <strain evidence="15">EXF-9298</strain>
        <strain evidence="14">EXF-9911</strain>
    </source>
</reference>
<keyword evidence="9 12" id="KW-0106">Calcium</keyword>
<feature type="binding site" evidence="9">
    <location>
        <position position="281"/>
    </location>
    <ligand>
        <name>Ca(2+)</name>
        <dbReference type="ChEBI" id="CHEBI:29108"/>
        <label>2</label>
    </ligand>
</feature>
<feature type="disulfide bond" evidence="11">
    <location>
        <begin position="100"/>
        <end position="357"/>
    </location>
</feature>
<feature type="binding site" evidence="9">
    <location>
        <position position="152"/>
    </location>
    <ligand>
        <name>Ca(2+)</name>
        <dbReference type="ChEBI" id="CHEBI:29108"/>
        <label>1</label>
    </ligand>
</feature>
<dbReference type="PROSITE" id="PS50873">
    <property type="entry name" value="PEROXIDASE_4"/>
    <property type="match status" value="1"/>
</dbReference>
<evidence type="ECO:0000256" key="11">
    <source>
        <dbReference type="PIRSR" id="PIRSR601621-4"/>
    </source>
</evidence>
<accession>A0A9P8EVS6</accession>
<evidence type="ECO:0000256" key="12">
    <source>
        <dbReference type="RuleBase" id="RU363051"/>
    </source>
</evidence>
<dbReference type="GO" id="GO:0046872">
    <property type="term" value="F:metal ion binding"/>
    <property type="evidence" value="ECO:0007669"/>
    <property type="project" value="UniProtKB-UniRule"/>
</dbReference>
<evidence type="ECO:0000256" key="10">
    <source>
        <dbReference type="PIRSR" id="PIRSR601621-3"/>
    </source>
</evidence>
<evidence type="ECO:0000256" key="9">
    <source>
        <dbReference type="PIRSR" id="PIRSR601621-2"/>
    </source>
</evidence>
<reference evidence="14" key="2">
    <citation type="submission" date="2021-08" db="EMBL/GenBank/DDBJ databases">
        <authorList>
            <person name="Gostincar C."/>
            <person name="Sun X."/>
            <person name="Song Z."/>
            <person name="Gunde-Cimerman N."/>
        </authorList>
    </citation>
    <scope>NUCLEOTIDE SEQUENCE</scope>
    <source>
        <strain evidence="15">EXF-9298</strain>
        <strain evidence="14">EXF-9911</strain>
    </source>
</reference>
<dbReference type="GO" id="GO:0034599">
    <property type="term" value="P:cellular response to oxidative stress"/>
    <property type="evidence" value="ECO:0007669"/>
    <property type="project" value="InterPro"/>
</dbReference>
<dbReference type="PRINTS" id="PR00458">
    <property type="entry name" value="PEROXIDASE"/>
</dbReference>
<keyword evidence="16" id="KW-1185">Reference proteome</keyword>
<name>A0A9P8EVS6_AURME</name>
<dbReference type="PROSITE" id="PS00436">
    <property type="entry name" value="PEROXIDASE_2"/>
    <property type="match status" value="1"/>
</dbReference>
<comment type="caution">
    <text evidence="14">The sequence shown here is derived from an EMBL/GenBank/DDBJ whole genome shotgun (WGS) entry which is preliminary data.</text>
</comment>
<dbReference type="GO" id="GO:0000302">
    <property type="term" value="P:response to reactive oxygen species"/>
    <property type="evidence" value="ECO:0007669"/>
    <property type="project" value="TreeGrafter"/>
</dbReference>
<keyword evidence="3 9" id="KW-0349">Heme</keyword>
<dbReference type="GO" id="GO:0004601">
    <property type="term" value="F:peroxidase activity"/>
    <property type="evidence" value="ECO:0007669"/>
    <property type="project" value="UniProtKB-KW"/>
</dbReference>
<evidence type="ECO:0000313" key="17">
    <source>
        <dbReference type="Proteomes" id="UP000779574"/>
    </source>
</evidence>
<evidence type="ECO:0000313" key="14">
    <source>
        <dbReference type="EMBL" id="KAG9698708.1"/>
    </source>
</evidence>
<protein>
    <recommendedName>
        <fullName evidence="12">Peroxidase</fullName>
        <ecNumber evidence="12">1.11.1.-</ecNumber>
    </recommendedName>
</protein>
<dbReference type="Pfam" id="PF00141">
    <property type="entry name" value="peroxidase"/>
    <property type="match status" value="1"/>
</dbReference>
<evidence type="ECO:0000256" key="5">
    <source>
        <dbReference type="ARBA" id="ARBA00023002"/>
    </source>
</evidence>
<feature type="chain" id="PRO_5043082726" description="Peroxidase" evidence="12">
    <location>
        <begin position="19"/>
        <end position="401"/>
    </location>
</feature>
<comment type="similarity">
    <text evidence="1 12">Belongs to the peroxidase family. Ligninase subfamily.</text>
</comment>
<dbReference type="Proteomes" id="UP000729357">
    <property type="component" value="Unassembled WGS sequence"/>
</dbReference>
<dbReference type="GO" id="GO:0042744">
    <property type="term" value="P:hydrogen peroxide catabolic process"/>
    <property type="evidence" value="ECO:0007669"/>
    <property type="project" value="TreeGrafter"/>
</dbReference>
<feature type="binding site" evidence="9">
    <location>
        <position position="283"/>
    </location>
    <ligand>
        <name>Ca(2+)</name>
        <dbReference type="ChEBI" id="CHEBI:29108"/>
        <label>2</label>
    </ligand>
</feature>
<keyword evidence="5 12" id="KW-0560">Oxidoreductase</keyword>
<feature type="domain" description="Plant heme peroxidase family profile" evidence="13">
    <location>
        <begin position="148"/>
        <end position="361"/>
    </location>
</feature>
<organism evidence="14 17">
    <name type="scientific">Aureobasidium melanogenum</name>
    <name type="common">Aureobasidium pullulans var. melanogenum</name>
    <dbReference type="NCBI Taxonomy" id="46634"/>
    <lineage>
        <taxon>Eukaryota</taxon>
        <taxon>Fungi</taxon>
        <taxon>Dikarya</taxon>
        <taxon>Ascomycota</taxon>
        <taxon>Pezizomycotina</taxon>
        <taxon>Dothideomycetes</taxon>
        <taxon>Dothideomycetidae</taxon>
        <taxon>Dothideales</taxon>
        <taxon>Saccotheciaceae</taxon>
        <taxon>Aureobasidium</taxon>
    </lineage>
</organism>
<evidence type="ECO:0000256" key="2">
    <source>
        <dbReference type="ARBA" id="ARBA00022559"/>
    </source>
</evidence>
<evidence type="ECO:0000313" key="15">
    <source>
        <dbReference type="EMBL" id="KAG9991189.1"/>
    </source>
</evidence>
<feature type="binding site" evidence="9">
    <location>
        <position position="135"/>
    </location>
    <ligand>
        <name>Ca(2+)</name>
        <dbReference type="ChEBI" id="CHEBI:29108"/>
        <label>1</label>
    </ligand>
</feature>
<keyword evidence="2 12" id="KW-0575">Peroxidase</keyword>
<dbReference type="Proteomes" id="UP000779574">
    <property type="component" value="Unassembled WGS sequence"/>
</dbReference>
<dbReference type="InterPro" id="IPR044831">
    <property type="entry name" value="Ccp1-like"/>
</dbReference>